<name>G4Q6A2_ACIIR</name>
<evidence type="ECO:0000259" key="1">
    <source>
        <dbReference type="Pfam" id="PF01610"/>
    </source>
</evidence>
<dbReference type="PANTHER" id="PTHR33498:SF1">
    <property type="entry name" value="TRANSPOSASE FOR INSERTION SEQUENCE ELEMENT IS1557"/>
    <property type="match status" value="1"/>
</dbReference>
<dbReference type="Proteomes" id="UP000007093">
    <property type="component" value="Chromosome"/>
</dbReference>
<evidence type="ECO:0000313" key="2">
    <source>
        <dbReference type="EMBL" id="AEQ22203.1"/>
    </source>
</evidence>
<accession>G4Q6A2</accession>
<gene>
    <name evidence="2" type="ordered locus">Acin_0975</name>
</gene>
<dbReference type="PANTHER" id="PTHR33498">
    <property type="entry name" value="TRANSPOSASE FOR INSERTION SEQUENCE ELEMENT IS1557"/>
    <property type="match status" value="1"/>
</dbReference>
<sequence length="78" mass="9193">MNSLVKSFTYWYEEIRSALIYPYSNGFTEGCNNKIKVLKRVSFGLRNFERFRNRILYINTRNEKGHALSSVHVLSRSA</sequence>
<keyword evidence="3" id="KW-1185">Reference proteome</keyword>
<dbReference type="Pfam" id="PF01610">
    <property type="entry name" value="DDE_Tnp_ISL3"/>
    <property type="match status" value="1"/>
</dbReference>
<dbReference type="InParanoid" id="G4Q6A2"/>
<dbReference type="InterPro" id="IPR002560">
    <property type="entry name" value="Transposase_DDE"/>
</dbReference>
<organism evidence="2 3">
    <name type="scientific">Acidaminococcus intestini (strain RyC-MR95)</name>
    <dbReference type="NCBI Taxonomy" id="568816"/>
    <lineage>
        <taxon>Bacteria</taxon>
        <taxon>Bacillati</taxon>
        <taxon>Bacillota</taxon>
        <taxon>Negativicutes</taxon>
        <taxon>Acidaminococcales</taxon>
        <taxon>Acidaminococcaceae</taxon>
        <taxon>Acidaminococcus</taxon>
    </lineage>
</organism>
<evidence type="ECO:0000313" key="3">
    <source>
        <dbReference type="Proteomes" id="UP000007093"/>
    </source>
</evidence>
<dbReference type="InterPro" id="IPR047951">
    <property type="entry name" value="Transpos_ISL3"/>
</dbReference>
<dbReference type="KEGG" id="ain:Acin_0975"/>
<protein>
    <submittedName>
        <fullName evidence="2">Transposase</fullName>
    </submittedName>
</protein>
<dbReference type="eggNOG" id="COG3464">
    <property type="taxonomic scope" value="Bacteria"/>
</dbReference>
<dbReference type="STRING" id="568816.Acin_0975"/>
<reference evidence="2 3" key="1">
    <citation type="journal article" date="2011" name="J. Bacteriol.">
        <title>Complete genome sequence of Acidaminococcus intestini RYC-MR95, a Gram-negative bacterium from the phylum Firmicutes.</title>
        <authorList>
            <person name="D'Auria G."/>
            <person name="Galan J.C."/>
            <person name="Rodriguez-Alcayna M."/>
            <person name="Moya A."/>
            <person name="Baquero F."/>
            <person name="Latorre A."/>
        </authorList>
    </citation>
    <scope>NUCLEOTIDE SEQUENCE [LARGE SCALE GENOMIC DNA]</scope>
    <source>
        <strain evidence="2 3">RyC-MR95</strain>
    </source>
</reference>
<feature type="domain" description="Transposase IS204/IS1001/IS1096/IS1165 DDE" evidence="1">
    <location>
        <begin position="1"/>
        <end position="55"/>
    </location>
</feature>
<dbReference type="HOGENOM" id="CLU_029608_4_0_9"/>
<dbReference type="EMBL" id="CP003058">
    <property type="protein sequence ID" value="AEQ22203.1"/>
    <property type="molecule type" value="Genomic_DNA"/>
</dbReference>
<proteinExistence type="predicted"/>
<dbReference type="AlphaFoldDB" id="G4Q6A2"/>